<proteinExistence type="inferred from homology"/>
<accession>A0ABW7W7A0</accession>
<evidence type="ECO:0000259" key="2">
    <source>
        <dbReference type="Pfam" id="PF13556"/>
    </source>
</evidence>
<dbReference type="Pfam" id="PF17853">
    <property type="entry name" value="GGDEF_2"/>
    <property type="match status" value="1"/>
</dbReference>
<dbReference type="EMBL" id="JBIRYL010000011">
    <property type="protein sequence ID" value="MFI2233177.1"/>
    <property type="molecule type" value="Genomic_DNA"/>
</dbReference>
<dbReference type="InterPro" id="IPR042070">
    <property type="entry name" value="PucR_C-HTH_sf"/>
</dbReference>
<keyword evidence="6" id="KW-1185">Reference proteome</keyword>
<dbReference type="Pfam" id="PF14361">
    <property type="entry name" value="RsbRD_N"/>
    <property type="match status" value="1"/>
</dbReference>
<dbReference type="PANTHER" id="PTHR33744">
    <property type="entry name" value="CARBOHYDRATE DIACID REGULATOR"/>
    <property type="match status" value="1"/>
</dbReference>
<feature type="domain" description="RsbT co-antagonist protein RsbRD N-terminal" evidence="3">
    <location>
        <begin position="29"/>
        <end position="165"/>
    </location>
</feature>
<feature type="domain" description="CdaR GGDEF-like" evidence="4">
    <location>
        <begin position="175"/>
        <end position="284"/>
    </location>
</feature>
<dbReference type="PANTHER" id="PTHR33744:SF1">
    <property type="entry name" value="DNA-BINDING TRANSCRIPTIONAL ACTIVATOR ADER"/>
    <property type="match status" value="1"/>
</dbReference>
<gene>
    <name evidence="5" type="ORF">ACH49Z_25340</name>
</gene>
<sequence length="402" mass="43568">MADVADSDHSGSVTGSAELVATCRRDIPVLTEQLIAAIFTDNPEWTDYSAVSSADLREGCRRFLTRVLDLIDGSEPDADRDDVAAAIGAHRAVQGVPLEAMLRTFRLGGRVVWEALLDRAGALSAADFRQMGTAMWAVIDGMSSALVTSYRGAELDRVRLDERRRHALIEDVLAGRGRDARFAQRASRELNIPVTGDYLVVAARGDAYPLRLGTETALAAHGYRSVWHDRGDYTVGIIALERHASGHLSTVLEPLVRGRAGLSPAVTGLAEVETAHTLATLAIDTIAEDAHSVVVSLHDRYPEALMLRSPDLARLLVGRLLGPILDLPAKERDLLLTTLRVWLAEDCSAAHAAPLLHCHRNTVLNRLQRAAALLGRPLDGQRFHLELSLALLAHTLVETAAD</sequence>
<feature type="domain" description="PucR C-terminal helix-turn-helix" evidence="2">
    <location>
        <begin position="335"/>
        <end position="393"/>
    </location>
</feature>
<dbReference type="InterPro" id="IPR041522">
    <property type="entry name" value="CdaR_GGDEF"/>
</dbReference>
<dbReference type="Gene3D" id="1.10.10.2840">
    <property type="entry name" value="PucR C-terminal helix-turn-helix domain"/>
    <property type="match status" value="1"/>
</dbReference>
<evidence type="ECO:0000259" key="3">
    <source>
        <dbReference type="Pfam" id="PF14361"/>
    </source>
</evidence>
<dbReference type="InterPro" id="IPR051448">
    <property type="entry name" value="CdaR-like_regulators"/>
</dbReference>
<name>A0ABW7W7A0_9NOCA</name>
<evidence type="ECO:0000259" key="4">
    <source>
        <dbReference type="Pfam" id="PF17853"/>
    </source>
</evidence>
<evidence type="ECO:0000256" key="1">
    <source>
        <dbReference type="ARBA" id="ARBA00006754"/>
    </source>
</evidence>
<protein>
    <submittedName>
        <fullName evidence="5">PucR family transcriptional regulator</fullName>
    </submittedName>
</protein>
<comment type="caution">
    <text evidence="5">The sequence shown here is derived from an EMBL/GenBank/DDBJ whole genome shotgun (WGS) entry which is preliminary data.</text>
</comment>
<dbReference type="InterPro" id="IPR025751">
    <property type="entry name" value="RsbRD_N_dom"/>
</dbReference>
<evidence type="ECO:0000313" key="6">
    <source>
        <dbReference type="Proteomes" id="UP001611494"/>
    </source>
</evidence>
<reference evidence="5 6" key="1">
    <citation type="submission" date="2024-10" db="EMBL/GenBank/DDBJ databases">
        <title>The Natural Products Discovery Center: Release of the First 8490 Sequenced Strains for Exploring Actinobacteria Biosynthetic Diversity.</title>
        <authorList>
            <person name="Kalkreuter E."/>
            <person name="Kautsar S.A."/>
            <person name="Yang D."/>
            <person name="Bader C.D."/>
            <person name="Teijaro C.N."/>
            <person name="Fluegel L."/>
            <person name="Davis C.M."/>
            <person name="Simpson J.R."/>
            <person name="Lauterbach L."/>
            <person name="Steele A.D."/>
            <person name="Gui C."/>
            <person name="Meng S."/>
            <person name="Li G."/>
            <person name="Viehrig K."/>
            <person name="Ye F."/>
            <person name="Su P."/>
            <person name="Kiefer A.F."/>
            <person name="Nichols A."/>
            <person name="Cepeda A.J."/>
            <person name="Yan W."/>
            <person name="Fan B."/>
            <person name="Jiang Y."/>
            <person name="Adhikari A."/>
            <person name="Zheng C.-J."/>
            <person name="Schuster L."/>
            <person name="Cowan T.M."/>
            <person name="Smanski M.J."/>
            <person name="Chevrette M.G."/>
            <person name="De Carvalho L.P.S."/>
            <person name="Shen B."/>
        </authorList>
    </citation>
    <scope>NUCLEOTIDE SEQUENCE [LARGE SCALE GENOMIC DNA]</scope>
    <source>
        <strain evidence="5 6">NPDC019377</strain>
    </source>
</reference>
<evidence type="ECO:0000313" key="5">
    <source>
        <dbReference type="EMBL" id="MFI2233177.1"/>
    </source>
</evidence>
<organism evidence="5 6">
    <name type="scientific">Nocardia testacea</name>
    <dbReference type="NCBI Taxonomy" id="248551"/>
    <lineage>
        <taxon>Bacteria</taxon>
        <taxon>Bacillati</taxon>
        <taxon>Actinomycetota</taxon>
        <taxon>Actinomycetes</taxon>
        <taxon>Mycobacteriales</taxon>
        <taxon>Nocardiaceae</taxon>
        <taxon>Nocardia</taxon>
    </lineage>
</organism>
<dbReference type="Proteomes" id="UP001611494">
    <property type="component" value="Unassembled WGS sequence"/>
</dbReference>
<dbReference type="RefSeq" id="WP_397065202.1">
    <property type="nucleotide sequence ID" value="NZ_JBIRYL010000011.1"/>
</dbReference>
<dbReference type="Pfam" id="PF13556">
    <property type="entry name" value="HTH_30"/>
    <property type="match status" value="1"/>
</dbReference>
<comment type="similarity">
    <text evidence="1">Belongs to the CdaR family.</text>
</comment>
<dbReference type="InterPro" id="IPR025736">
    <property type="entry name" value="PucR_C-HTH_dom"/>
</dbReference>